<name>A0ABY4W8G0_9PROT</name>
<dbReference type="Pfam" id="PF00005">
    <property type="entry name" value="ABC_tran"/>
    <property type="match status" value="2"/>
</dbReference>
<evidence type="ECO:0000256" key="2">
    <source>
        <dbReference type="ARBA" id="ARBA00022597"/>
    </source>
</evidence>
<dbReference type="Proteomes" id="UP001056291">
    <property type="component" value="Chromosome"/>
</dbReference>
<dbReference type="InterPro" id="IPR027417">
    <property type="entry name" value="P-loop_NTPase"/>
</dbReference>
<evidence type="ECO:0000256" key="1">
    <source>
        <dbReference type="ARBA" id="ARBA00022448"/>
    </source>
</evidence>
<feature type="domain" description="ABC transporter" evidence="6">
    <location>
        <begin position="259"/>
        <end position="503"/>
    </location>
</feature>
<gene>
    <name evidence="7" type="ORF">NBZ79_17420</name>
</gene>
<dbReference type="CDD" id="cd03215">
    <property type="entry name" value="ABC_Carb_Monos_II"/>
    <property type="match status" value="1"/>
</dbReference>
<dbReference type="SMART" id="SM00382">
    <property type="entry name" value="AAA"/>
    <property type="match status" value="2"/>
</dbReference>
<accession>A0ABY4W8G0</accession>
<keyword evidence="4" id="KW-0547">Nucleotide-binding</keyword>
<dbReference type="InterPro" id="IPR003439">
    <property type="entry name" value="ABC_transporter-like_ATP-bd"/>
</dbReference>
<dbReference type="InterPro" id="IPR050107">
    <property type="entry name" value="ABC_carbohydrate_import_ATPase"/>
</dbReference>
<dbReference type="PANTHER" id="PTHR43790">
    <property type="entry name" value="CARBOHYDRATE TRANSPORT ATP-BINDING PROTEIN MG119-RELATED"/>
    <property type="match status" value="1"/>
</dbReference>
<dbReference type="PANTHER" id="PTHR43790:SF9">
    <property type="entry name" value="GALACTOFURANOSE TRANSPORTER ATP-BINDING PROTEIN YTFR"/>
    <property type="match status" value="1"/>
</dbReference>
<keyword evidence="8" id="KW-1185">Reference proteome</keyword>
<evidence type="ECO:0000256" key="4">
    <source>
        <dbReference type="ARBA" id="ARBA00022741"/>
    </source>
</evidence>
<keyword evidence="3" id="KW-0677">Repeat</keyword>
<evidence type="ECO:0000256" key="5">
    <source>
        <dbReference type="ARBA" id="ARBA00022840"/>
    </source>
</evidence>
<dbReference type="EMBL" id="CP098747">
    <property type="protein sequence ID" value="USG60941.1"/>
    <property type="molecule type" value="Genomic_DNA"/>
</dbReference>
<keyword evidence="5 7" id="KW-0067">ATP-binding</keyword>
<dbReference type="CDD" id="cd03216">
    <property type="entry name" value="ABC_Carb_Monos_I"/>
    <property type="match status" value="1"/>
</dbReference>
<dbReference type="Gene3D" id="3.40.50.300">
    <property type="entry name" value="P-loop containing nucleotide triphosphate hydrolases"/>
    <property type="match status" value="2"/>
</dbReference>
<sequence length="515" mass="55789">MAQTEIVLKVDQITKRFGNLAANDSVTFKLEKGKVLSLLGENGAGKTTLMNIIFGHYTADEGRIEAFGKELNANSPAEAIGLGIGMVHQHFTLAENLTVLDNIILGTEKLWHLTQAKTEARERLNNLSVEFGLKVDPDAMISSLSVGERQRVEILKALYRDAQILILDEPTAVLTPQETDQLFATLRDMVAKGLSIIFISHKLNEVLAIADDIVVLRHGKLVASFPAATASRELIAEKMVGQTIPQPKRTRFSPGPSLLEMMSVRVLNDEKRPVLENVNLTVRQNEIVGIAGVSGNGQKPLSEAIAGLAPPASGSIMIRGEQVTEFSPRAMVQKKVGRVPEDRHEQGVIGDFTVAENMVLENYQTSSFSKFGLLKLETIFKHAAALIKAFDIRGADPNTIVRGLSGGNMQKVILSRVLEGKPEIIIANQPTRGLDVGAATFVHEQLFNARENGAGIIVISEDLEELLAVSDVIVVMYHGQVSKPISVADVTLQELGLLMSGEGFVSDSKGARDVA</sequence>
<dbReference type="PROSITE" id="PS50893">
    <property type="entry name" value="ABC_TRANSPORTER_2"/>
    <property type="match status" value="2"/>
</dbReference>
<proteinExistence type="predicted"/>
<dbReference type="InterPro" id="IPR003593">
    <property type="entry name" value="AAA+_ATPase"/>
</dbReference>
<evidence type="ECO:0000313" key="7">
    <source>
        <dbReference type="EMBL" id="USG60941.1"/>
    </source>
</evidence>
<evidence type="ECO:0000256" key="3">
    <source>
        <dbReference type="ARBA" id="ARBA00022737"/>
    </source>
</evidence>
<dbReference type="SUPFAM" id="SSF52540">
    <property type="entry name" value="P-loop containing nucleoside triphosphate hydrolases"/>
    <property type="match status" value="2"/>
</dbReference>
<protein>
    <submittedName>
        <fullName evidence="7">ABC transporter ATP-binding protein</fullName>
    </submittedName>
</protein>
<evidence type="ECO:0000259" key="6">
    <source>
        <dbReference type="PROSITE" id="PS50893"/>
    </source>
</evidence>
<dbReference type="RefSeq" id="WP_251933883.1">
    <property type="nucleotide sequence ID" value="NZ_CP098747.1"/>
</dbReference>
<keyword evidence="2" id="KW-0762">Sugar transport</keyword>
<evidence type="ECO:0000313" key="8">
    <source>
        <dbReference type="Proteomes" id="UP001056291"/>
    </source>
</evidence>
<feature type="domain" description="ABC transporter" evidence="6">
    <location>
        <begin position="8"/>
        <end position="243"/>
    </location>
</feature>
<dbReference type="GO" id="GO:0005524">
    <property type="term" value="F:ATP binding"/>
    <property type="evidence" value="ECO:0007669"/>
    <property type="project" value="UniProtKB-KW"/>
</dbReference>
<keyword evidence="1" id="KW-0813">Transport</keyword>
<dbReference type="PROSITE" id="PS00211">
    <property type="entry name" value="ABC_TRANSPORTER_1"/>
    <property type="match status" value="2"/>
</dbReference>
<dbReference type="InterPro" id="IPR017871">
    <property type="entry name" value="ABC_transporter-like_CS"/>
</dbReference>
<reference evidence="7" key="1">
    <citation type="submission" date="2022-06" db="EMBL/GenBank/DDBJ databases">
        <title>Sneathiella actinostolidae sp. nov., isolated from a sea anemonein the Western Pacific Ocean.</title>
        <authorList>
            <person name="Wei M.J."/>
        </authorList>
    </citation>
    <scope>NUCLEOTIDE SEQUENCE</scope>
    <source>
        <strain evidence="7">PHK-P5</strain>
    </source>
</reference>
<organism evidence="7 8">
    <name type="scientific">Sneathiella marina</name>
    <dbReference type="NCBI Taxonomy" id="2950108"/>
    <lineage>
        <taxon>Bacteria</taxon>
        <taxon>Pseudomonadati</taxon>
        <taxon>Pseudomonadota</taxon>
        <taxon>Alphaproteobacteria</taxon>
        <taxon>Sneathiellales</taxon>
        <taxon>Sneathiellaceae</taxon>
        <taxon>Sneathiella</taxon>
    </lineage>
</organism>